<evidence type="ECO:0000256" key="3">
    <source>
        <dbReference type="PROSITE-ProRule" id="PRU00023"/>
    </source>
</evidence>
<dbReference type="InterPro" id="IPR002110">
    <property type="entry name" value="Ankyrin_rpt"/>
</dbReference>
<dbReference type="Pfam" id="PF12796">
    <property type="entry name" value="Ank_2"/>
    <property type="match status" value="4"/>
</dbReference>
<dbReference type="PROSITE" id="PS50297">
    <property type="entry name" value="ANK_REP_REGION"/>
    <property type="match status" value="9"/>
</dbReference>
<feature type="repeat" description="ANK" evidence="3">
    <location>
        <begin position="951"/>
        <end position="983"/>
    </location>
</feature>
<dbReference type="InterPro" id="IPR036770">
    <property type="entry name" value="Ankyrin_rpt-contain_sf"/>
</dbReference>
<evidence type="ECO:0000256" key="1">
    <source>
        <dbReference type="ARBA" id="ARBA00022737"/>
    </source>
</evidence>
<dbReference type="Proteomes" id="UP000683360">
    <property type="component" value="Unassembled WGS sequence"/>
</dbReference>
<dbReference type="Pfam" id="PF00023">
    <property type="entry name" value="Ank"/>
    <property type="match status" value="1"/>
</dbReference>
<dbReference type="InterPro" id="IPR049050">
    <property type="entry name" value="nSTAND3"/>
</dbReference>
<feature type="repeat" description="ANK" evidence="3">
    <location>
        <begin position="1018"/>
        <end position="1050"/>
    </location>
</feature>
<sequence>MKSPNTIFFKVYLLTVTIYSISSFQLICPETSQWRFSAHNRCSKNHDNSHYYCLYDANNRKFIEQCRKKTDFQRPGYKFLFRGSLDAIECDIEYYQPFKFWSNVSSECVLRKSVCTEEGQITIDRGNSTYDRICRCDYTQGYTFIKTPVNKCFYYGCVKQEEWTGHYVCSTIKKTMFKGEECSTRPTPVPTFDTPGPDIFNIVRTEEPMPVNVWFTVIVVAGIIVVLIGFKCLPKCFKFQSEIIRKDEINTRFKKQEEGVKDYVDEQMKHTLEEYVQDYIKSKENEVNENIPPKIQEKYDQHIEEWNKDNDKFIITEATDYINERLRKDHCVLVIGRQGGGKSSIIRHIALKLYMEESYDIIPIVLGPHNILEYRNENRKQIFVIDDFCGKLVINAQNVDVWSIQIDDVLKLIKTDEDRQTERQGLVKFLFSTNEEIFNDKIFGNRLQQLTPFCCKLSEKPLKDSEKLEMIRKYIPTEDANITKTMLSDKVYFPLLCKISEGKTVDQIVKLFANLDDFIKQDLLALKDTSVIHFCIITLCALFENRFNEEMLNANFKFVTNKEEKAFKEICAEFNLGLHKESNRMRLKEQLQSVGDTYVSKTEDYYSLIHSKVYQVAEIVCAQSFINCFIKFAPISFIAARYRFKSTNVEKNDNVVWINEADTEKRYFNRLFMDLEEEITYSTFHNAQLCNIIYREKFCTYCKKRKDKLTELLLQIKESNKSLPLTEQSSPDDRPDYEDYLDFKEQYHFIDHKMRKPLIESAWEGCSDIVKMLLEMECDVDETDKFGRTALFVASYRNKTTVAKTLIESGAQHDLCNEKGQSPLFIAARHGNYDIIKALLKKKASTELCDFSGQTSLMVASTCGNKDVVEALLKAGADISKCDNVGRSSLFLASLNERKDVVNVLIRNKANVHQCNKTGLSPLSVACGKENSDLLDILIKAGGDISKEDNDGRSPLFIACEGGFDNIVDILINKGANVMQCDWENKSPLLIACEKGNLKIVQSLINSNSRLINLCDEDGRSPLFVACQKRRTEIAGILLENGANLNSFDNKSRSPFYAACRSGDLAIVNLLHTKGAKLNNCNTWGSSPLFVASREGHFDIVKYLINLKCDVAKADSNGKTPLIVACEEGNVGIARILIESGAAVNRCDNEQRSSLHVACFCGHTDIVKLLLLNLADQTLRDIDEHTPLEIAHKKEFADIVELLNSNELSLNT</sequence>
<keyword evidence="4" id="KW-0472">Membrane</keyword>
<feature type="transmembrane region" description="Helical" evidence="4">
    <location>
        <begin position="211"/>
        <end position="230"/>
    </location>
</feature>
<keyword evidence="1" id="KW-0677">Repeat</keyword>
<dbReference type="SUPFAM" id="SSF52540">
    <property type="entry name" value="P-loop containing nucleoside triphosphate hydrolases"/>
    <property type="match status" value="1"/>
</dbReference>
<dbReference type="Pfam" id="PF20720">
    <property type="entry name" value="nSTAND3"/>
    <property type="match status" value="1"/>
</dbReference>
<evidence type="ECO:0000256" key="2">
    <source>
        <dbReference type="ARBA" id="ARBA00023043"/>
    </source>
</evidence>
<protein>
    <submittedName>
        <fullName evidence="7">ANKRD50</fullName>
    </submittedName>
</protein>
<keyword evidence="2 3" id="KW-0040">ANK repeat</keyword>
<keyword evidence="5" id="KW-0732">Signal</keyword>
<dbReference type="PANTHER" id="PTHR24198">
    <property type="entry name" value="ANKYRIN REPEAT AND PROTEIN KINASE DOMAIN-CONTAINING PROTEIN"/>
    <property type="match status" value="1"/>
</dbReference>
<feature type="repeat" description="ANK" evidence="3">
    <location>
        <begin position="1051"/>
        <end position="1083"/>
    </location>
</feature>
<dbReference type="OrthoDB" id="6088748at2759"/>
<gene>
    <name evidence="7" type="ORF">MEDL_58507</name>
</gene>
<feature type="repeat" description="ANK" evidence="3">
    <location>
        <begin position="918"/>
        <end position="950"/>
    </location>
</feature>
<evidence type="ECO:0000256" key="5">
    <source>
        <dbReference type="SAM" id="SignalP"/>
    </source>
</evidence>
<dbReference type="EMBL" id="CAJPWZ010002871">
    <property type="protein sequence ID" value="CAG2246539.1"/>
    <property type="molecule type" value="Genomic_DNA"/>
</dbReference>
<dbReference type="SUPFAM" id="SSF48403">
    <property type="entry name" value="Ankyrin repeat"/>
    <property type="match status" value="2"/>
</dbReference>
<name>A0A8S3US51_MYTED</name>
<dbReference type="AlphaFoldDB" id="A0A8S3US51"/>
<feature type="repeat" description="ANK" evidence="3">
    <location>
        <begin position="1117"/>
        <end position="1149"/>
    </location>
</feature>
<feature type="signal peptide" evidence="5">
    <location>
        <begin position="1"/>
        <end position="23"/>
    </location>
</feature>
<proteinExistence type="predicted"/>
<dbReference type="InterPro" id="IPR027417">
    <property type="entry name" value="P-loop_NTPase"/>
</dbReference>
<feature type="repeat" description="ANK" evidence="3">
    <location>
        <begin position="786"/>
        <end position="818"/>
    </location>
</feature>
<accession>A0A8S3US51</accession>
<feature type="chain" id="PRO_5035790778" evidence="5">
    <location>
        <begin position="24"/>
        <end position="1212"/>
    </location>
</feature>
<feature type="repeat" description="ANK" evidence="3">
    <location>
        <begin position="1150"/>
        <end position="1182"/>
    </location>
</feature>
<organism evidence="7 8">
    <name type="scientific">Mytilus edulis</name>
    <name type="common">Blue mussel</name>
    <dbReference type="NCBI Taxonomy" id="6550"/>
    <lineage>
        <taxon>Eukaryota</taxon>
        <taxon>Metazoa</taxon>
        <taxon>Spiralia</taxon>
        <taxon>Lophotrochozoa</taxon>
        <taxon>Mollusca</taxon>
        <taxon>Bivalvia</taxon>
        <taxon>Autobranchia</taxon>
        <taxon>Pteriomorphia</taxon>
        <taxon>Mytilida</taxon>
        <taxon>Mytiloidea</taxon>
        <taxon>Mytilidae</taxon>
        <taxon>Mytilinae</taxon>
        <taxon>Mytilus</taxon>
    </lineage>
</organism>
<comment type="caution">
    <text evidence="7">The sequence shown here is derived from an EMBL/GenBank/DDBJ whole genome shotgun (WGS) entry which is preliminary data.</text>
</comment>
<evidence type="ECO:0000259" key="6">
    <source>
        <dbReference type="Pfam" id="PF20720"/>
    </source>
</evidence>
<feature type="repeat" description="ANK" evidence="3">
    <location>
        <begin position="1084"/>
        <end position="1116"/>
    </location>
</feature>
<evidence type="ECO:0000313" key="8">
    <source>
        <dbReference type="Proteomes" id="UP000683360"/>
    </source>
</evidence>
<reference evidence="7" key="1">
    <citation type="submission" date="2021-03" db="EMBL/GenBank/DDBJ databases">
        <authorList>
            <person name="Bekaert M."/>
        </authorList>
    </citation>
    <scope>NUCLEOTIDE SEQUENCE</scope>
</reference>
<keyword evidence="4" id="KW-0812">Transmembrane</keyword>
<dbReference type="PANTHER" id="PTHR24198:SF165">
    <property type="entry name" value="ANKYRIN REPEAT-CONTAINING PROTEIN-RELATED"/>
    <property type="match status" value="1"/>
</dbReference>
<dbReference type="PROSITE" id="PS50088">
    <property type="entry name" value="ANK_REPEAT"/>
    <property type="match status" value="10"/>
</dbReference>
<dbReference type="Gene3D" id="1.25.40.20">
    <property type="entry name" value="Ankyrin repeat-containing domain"/>
    <property type="match status" value="2"/>
</dbReference>
<feature type="domain" description="Novel STAND NTPase 3" evidence="6">
    <location>
        <begin position="313"/>
        <end position="475"/>
    </location>
</feature>
<feature type="repeat" description="ANK" evidence="3">
    <location>
        <begin position="819"/>
        <end position="851"/>
    </location>
</feature>
<keyword evidence="4" id="KW-1133">Transmembrane helix</keyword>
<evidence type="ECO:0000313" key="7">
    <source>
        <dbReference type="EMBL" id="CAG2246539.1"/>
    </source>
</evidence>
<keyword evidence="8" id="KW-1185">Reference proteome</keyword>
<feature type="repeat" description="ANK" evidence="3">
    <location>
        <begin position="852"/>
        <end position="884"/>
    </location>
</feature>
<dbReference type="SMART" id="SM00248">
    <property type="entry name" value="ANK"/>
    <property type="match status" value="14"/>
</dbReference>
<evidence type="ECO:0000256" key="4">
    <source>
        <dbReference type="SAM" id="Phobius"/>
    </source>
</evidence>